<proteinExistence type="predicted"/>
<evidence type="ECO:0000313" key="2">
    <source>
        <dbReference type="Proteomes" id="UP000076078"/>
    </source>
</evidence>
<organism evidence="1 2">
    <name type="scientific">Tieghemostelium lacteum</name>
    <name type="common">Slime mold</name>
    <name type="synonym">Dictyostelium lacteum</name>
    <dbReference type="NCBI Taxonomy" id="361077"/>
    <lineage>
        <taxon>Eukaryota</taxon>
        <taxon>Amoebozoa</taxon>
        <taxon>Evosea</taxon>
        <taxon>Eumycetozoa</taxon>
        <taxon>Dictyostelia</taxon>
        <taxon>Dictyosteliales</taxon>
        <taxon>Raperosteliaceae</taxon>
        <taxon>Tieghemostelium</taxon>
    </lineage>
</organism>
<reference evidence="1 2" key="1">
    <citation type="submission" date="2015-12" db="EMBL/GenBank/DDBJ databases">
        <title>Dictyostelia acquired genes for synthesis and detection of signals that induce cell-type specialization by lateral gene transfer from prokaryotes.</title>
        <authorList>
            <person name="Gloeckner G."/>
            <person name="Schaap P."/>
        </authorList>
    </citation>
    <scope>NUCLEOTIDE SEQUENCE [LARGE SCALE GENOMIC DNA]</scope>
    <source>
        <strain evidence="1 2">TK</strain>
    </source>
</reference>
<sequence>MEVQMTTPESKEEYLRYKFYSTTYKIPIKSHNNSPCPYCGINRTDHTRICNPDMVIEGFIQNLNNDEFLMVHQIFNEWCCMNNDQRKLAIERYYKPEDKYYSYTYHTTSTIDNNSLIPLQMKLYFSKFIIYDPLLSKSYYSWYNSKNEVQRLINYMAEFKSSNTKYIDRAYQSVIDNVGLMVYLHNMSINTPSRECFVDVMNKIVQLPQEAQIQDKDFTFLFLNHALYQYDLPDVTLSRLVSIYSSRTEIINRLIEHQAQDLRKPNGESKLHRFGECKDILYYLFSHCKSTKSIMDISENESKLDTYFKYFGPEKINSAVAEYIQHNHESYSPTSIATMYGMIFHRYKYNIDFSPVSEILSDWVLRYLQSEKISKERDFIEMIPLIVVKHDNIKEVKRILNTDGITGYHALLFFSQYIPYHLSVQLGDEVTRYYNLDDIKRKSLNYYMVFYHGLLKNCYGSFNATSMNELNISFFSSQYGSLQNISLDLILSYLSHLRSTSNPICRNPEFQSNIRNYFFDLFKKN</sequence>
<comment type="caution">
    <text evidence="1">The sequence shown here is derived from an EMBL/GenBank/DDBJ whole genome shotgun (WGS) entry which is preliminary data.</text>
</comment>
<dbReference type="SUPFAM" id="SSF64005">
    <property type="entry name" value="Undecaprenyl diphosphate synthase"/>
    <property type="match status" value="1"/>
</dbReference>
<evidence type="ECO:0000313" key="1">
    <source>
        <dbReference type="EMBL" id="KYQ92692.1"/>
    </source>
</evidence>
<dbReference type="Proteomes" id="UP000076078">
    <property type="component" value="Unassembled WGS sequence"/>
</dbReference>
<protein>
    <submittedName>
        <fullName evidence="1">Uncharacterized protein</fullName>
    </submittedName>
</protein>
<dbReference type="InParanoid" id="A0A151ZFD7"/>
<dbReference type="AlphaFoldDB" id="A0A151ZFD7"/>
<dbReference type="EMBL" id="LODT01000029">
    <property type="protein sequence ID" value="KYQ92692.1"/>
    <property type="molecule type" value="Genomic_DNA"/>
</dbReference>
<accession>A0A151ZFD7</accession>
<dbReference type="InterPro" id="IPR036424">
    <property type="entry name" value="UPP_synth-like_sf"/>
</dbReference>
<gene>
    <name evidence="1" type="ORF">DLAC_06691</name>
</gene>
<name>A0A151ZFD7_TIELA</name>
<dbReference type="GO" id="GO:0016765">
    <property type="term" value="F:transferase activity, transferring alkyl or aryl (other than methyl) groups"/>
    <property type="evidence" value="ECO:0007669"/>
    <property type="project" value="InterPro"/>
</dbReference>
<keyword evidence="2" id="KW-1185">Reference proteome</keyword>